<dbReference type="Gene3D" id="3.40.50.1820">
    <property type="entry name" value="alpha/beta hydrolase"/>
    <property type="match status" value="1"/>
</dbReference>
<gene>
    <name evidence="2" type="ORF">PMAYCL1PPCAC_10927</name>
</gene>
<evidence type="ECO:0000259" key="1">
    <source>
        <dbReference type="Pfam" id="PF00135"/>
    </source>
</evidence>
<organism evidence="2 3">
    <name type="scientific">Pristionchus mayeri</name>
    <dbReference type="NCBI Taxonomy" id="1317129"/>
    <lineage>
        <taxon>Eukaryota</taxon>
        <taxon>Metazoa</taxon>
        <taxon>Ecdysozoa</taxon>
        <taxon>Nematoda</taxon>
        <taxon>Chromadorea</taxon>
        <taxon>Rhabditida</taxon>
        <taxon>Rhabditina</taxon>
        <taxon>Diplogasteromorpha</taxon>
        <taxon>Diplogasteroidea</taxon>
        <taxon>Neodiplogasteridae</taxon>
        <taxon>Pristionchus</taxon>
    </lineage>
</organism>
<dbReference type="Pfam" id="PF00135">
    <property type="entry name" value="COesterase"/>
    <property type="match status" value="1"/>
</dbReference>
<dbReference type="PROSITE" id="PS00941">
    <property type="entry name" value="CARBOXYLESTERASE_B_2"/>
    <property type="match status" value="1"/>
</dbReference>
<keyword evidence="3" id="KW-1185">Reference proteome</keyword>
<dbReference type="InterPro" id="IPR019819">
    <property type="entry name" value="Carboxylesterase_B_CS"/>
</dbReference>
<dbReference type="InterPro" id="IPR029058">
    <property type="entry name" value="AB_hydrolase_fold"/>
</dbReference>
<dbReference type="EMBL" id="BTRK01000003">
    <property type="protein sequence ID" value="GMR40732.1"/>
    <property type="molecule type" value="Genomic_DNA"/>
</dbReference>
<dbReference type="Proteomes" id="UP001328107">
    <property type="component" value="Unassembled WGS sequence"/>
</dbReference>
<proteinExistence type="predicted"/>
<dbReference type="PANTHER" id="PTHR44590:SF3">
    <property type="entry name" value="CARBOXYLESTERASE TYPE B DOMAIN-CONTAINING PROTEIN"/>
    <property type="match status" value="1"/>
</dbReference>
<name>A0AAN4ZGF6_9BILA</name>
<sequence>MFQSSVYRLSSIQIDDLSKGWPSREDCLYLNVFCPGDTSSNHPVMVFIHGGAHSVGYAHQYGDRGICDGLVRRGVIVVIMQY</sequence>
<evidence type="ECO:0000313" key="2">
    <source>
        <dbReference type="EMBL" id="GMR40732.1"/>
    </source>
</evidence>
<reference evidence="3" key="1">
    <citation type="submission" date="2022-10" db="EMBL/GenBank/DDBJ databases">
        <title>Genome assembly of Pristionchus species.</title>
        <authorList>
            <person name="Yoshida K."/>
            <person name="Sommer R.J."/>
        </authorList>
    </citation>
    <scope>NUCLEOTIDE SEQUENCE [LARGE SCALE GENOMIC DNA]</scope>
    <source>
        <strain evidence="3">RS5460</strain>
    </source>
</reference>
<dbReference type="InterPro" id="IPR002018">
    <property type="entry name" value="CarbesteraseB"/>
</dbReference>
<dbReference type="PANTHER" id="PTHR44590">
    <property type="entry name" value="CARBOXYLIC ESTER HYDROLASE-RELATED"/>
    <property type="match status" value="1"/>
</dbReference>
<feature type="domain" description="Carboxylesterase type B" evidence="1">
    <location>
        <begin position="14"/>
        <end position="82"/>
    </location>
</feature>
<dbReference type="SUPFAM" id="SSF53474">
    <property type="entry name" value="alpha/beta-Hydrolases"/>
    <property type="match status" value="1"/>
</dbReference>
<dbReference type="AlphaFoldDB" id="A0AAN4ZGF6"/>
<comment type="caution">
    <text evidence="2">The sequence shown here is derived from an EMBL/GenBank/DDBJ whole genome shotgun (WGS) entry which is preliminary data.</text>
</comment>
<protein>
    <recommendedName>
        <fullName evidence="1">Carboxylesterase type B domain-containing protein</fullName>
    </recommendedName>
</protein>
<evidence type="ECO:0000313" key="3">
    <source>
        <dbReference type="Proteomes" id="UP001328107"/>
    </source>
</evidence>
<accession>A0AAN4ZGF6</accession>